<feature type="coiled-coil region" evidence="1">
    <location>
        <begin position="128"/>
        <end position="165"/>
    </location>
</feature>
<evidence type="ECO:0000313" key="3">
    <source>
        <dbReference type="EMBL" id="KAJ7697636.1"/>
    </source>
</evidence>
<comment type="caution">
    <text evidence="3">The sequence shown here is derived from an EMBL/GenBank/DDBJ whole genome shotgun (WGS) entry which is preliminary data.</text>
</comment>
<sequence length="191" mass="19446">MPLFGSSNTHDNNLNTNQMDNTGYNNTQTTGPGMGRTHEPRLANDPLAPGTGTAGMGEPGMGNTTHAGGGRHHAGGMHNDEMMAGGAGTGGVGTGGAGTGGAAIPPTSAFGSQHQQQPESGAGGVTGAKQLQAKGLQMEQEAQAMKVQSRELAEAERLENEARLRRERAVNHGAHPDNRHVGGIAPDGSRV</sequence>
<evidence type="ECO:0000256" key="1">
    <source>
        <dbReference type="SAM" id="Coils"/>
    </source>
</evidence>
<evidence type="ECO:0000256" key="2">
    <source>
        <dbReference type="SAM" id="MobiDB-lite"/>
    </source>
</evidence>
<keyword evidence="1" id="KW-0175">Coiled coil</keyword>
<evidence type="ECO:0000313" key="4">
    <source>
        <dbReference type="Proteomes" id="UP001221757"/>
    </source>
</evidence>
<organism evidence="3 4">
    <name type="scientific">Mycena rosella</name>
    <name type="common">Pink bonnet</name>
    <name type="synonym">Agaricus rosellus</name>
    <dbReference type="NCBI Taxonomy" id="1033263"/>
    <lineage>
        <taxon>Eukaryota</taxon>
        <taxon>Fungi</taxon>
        <taxon>Dikarya</taxon>
        <taxon>Basidiomycota</taxon>
        <taxon>Agaricomycotina</taxon>
        <taxon>Agaricomycetes</taxon>
        <taxon>Agaricomycetidae</taxon>
        <taxon>Agaricales</taxon>
        <taxon>Marasmiineae</taxon>
        <taxon>Mycenaceae</taxon>
        <taxon>Mycena</taxon>
    </lineage>
</organism>
<gene>
    <name evidence="3" type="ORF">B0H17DRAFT_1263113</name>
</gene>
<keyword evidence="4" id="KW-1185">Reference proteome</keyword>
<dbReference type="AlphaFoldDB" id="A0AAD7DQW5"/>
<feature type="compositionally biased region" description="Basic and acidic residues" evidence="2">
    <location>
        <begin position="168"/>
        <end position="180"/>
    </location>
</feature>
<accession>A0AAD7DQW5</accession>
<proteinExistence type="predicted"/>
<dbReference type="Proteomes" id="UP001221757">
    <property type="component" value="Unassembled WGS sequence"/>
</dbReference>
<protein>
    <submittedName>
        <fullName evidence="3">Uncharacterized protein</fullName>
    </submittedName>
</protein>
<feature type="region of interest" description="Disordered" evidence="2">
    <location>
        <begin position="1"/>
        <end position="76"/>
    </location>
</feature>
<feature type="region of interest" description="Disordered" evidence="2">
    <location>
        <begin position="168"/>
        <end position="191"/>
    </location>
</feature>
<name>A0AAD7DQW5_MYCRO</name>
<dbReference type="EMBL" id="JARKIE010000029">
    <property type="protein sequence ID" value="KAJ7697636.1"/>
    <property type="molecule type" value="Genomic_DNA"/>
</dbReference>
<reference evidence="3" key="1">
    <citation type="submission" date="2023-03" db="EMBL/GenBank/DDBJ databases">
        <title>Massive genome expansion in bonnet fungi (Mycena s.s.) driven by repeated elements and novel gene families across ecological guilds.</title>
        <authorList>
            <consortium name="Lawrence Berkeley National Laboratory"/>
            <person name="Harder C.B."/>
            <person name="Miyauchi S."/>
            <person name="Viragh M."/>
            <person name="Kuo A."/>
            <person name="Thoen E."/>
            <person name="Andreopoulos B."/>
            <person name="Lu D."/>
            <person name="Skrede I."/>
            <person name="Drula E."/>
            <person name="Henrissat B."/>
            <person name="Morin E."/>
            <person name="Kohler A."/>
            <person name="Barry K."/>
            <person name="LaButti K."/>
            <person name="Morin E."/>
            <person name="Salamov A."/>
            <person name="Lipzen A."/>
            <person name="Mereny Z."/>
            <person name="Hegedus B."/>
            <person name="Baldrian P."/>
            <person name="Stursova M."/>
            <person name="Weitz H."/>
            <person name="Taylor A."/>
            <person name="Grigoriev I.V."/>
            <person name="Nagy L.G."/>
            <person name="Martin F."/>
            <person name="Kauserud H."/>
        </authorList>
    </citation>
    <scope>NUCLEOTIDE SEQUENCE</scope>
    <source>
        <strain evidence="3">CBHHK067</strain>
    </source>
</reference>
<feature type="compositionally biased region" description="Polar residues" evidence="2">
    <location>
        <begin position="1"/>
        <end position="31"/>
    </location>
</feature>